<dbReference type="PROSITE" id="PS50943">
    <property type="entry name" value="HTH_CROC1"/>
    <property type="match status" value="1"/>
</dbReference>
<dbReference type="CDD" id="cd00093">
    <property type="entry name" value="HTH_XRE"/>
    <property type="match status" value="1"/>
</dbReference>
<dbReference type="InterPro" id="IPR001387">
    <property type="entry name" value="Cro/C1-type_HTH"/>
</dbReference>
<protein>
    <submittedName>
        <fullName evidence="3">Helix-turn-helix transcriptional regulator</fullName>
    </submittedName>
</protein>
<evidence type="ECO:0000256" key="1">
    <source>
        <dbReference type="SAM" id="MobiDB-lite"/>
    </source>
</evidence>
<dbReference type="SMART" id="SM00530">
    <property type="entry name" value="HTH_XRE"/>
    <property type="match status" value="1"/>
</dbReference>
<proteinExistence type="predicted"/>
<gene>
    <name evidence="3" type="ORF">F1D05_25360</name>
</gene>
<evidence type="ECO:0000313" key="3">
    <source>
        <dbReference type="EMBL" id="QNE20632.1"/>
    </source>
</evidence>
<reference evidence="4" key="1">
    <citation type="submission" date="2019-09" db="EMBL/GenBank/DDBJ databases">
        <title>Antimicrobial potential of Antarctic Bacteria.</title>
        <authorList>
            <person name="Benaud N."/>
            <person name="Edwards R.J."/>
            <person name="Ferrari B.C."/>
        </authorList>
    </citation>
    <scope>NUCLEOTIDE SEQUENCE [LARGE SCALE GENOMIC DNA]</scope>
    <source>
        <strain evidence="4">SPB151</strain>
    </source>
</reference>
<keyword evidence="4" id="KW-1185">Reference proteome</keyword>
<evidence type="ECO:0000313" key="4">
    <source>
        <dbReference type="Proteomes" id="UP000515563"/>
    </source>
</evidence>
<organism evidence="3 4">
    <name type="scientific">Kribbella qitaiheensis</name>
    <dbReference type="NCBI Taxonomy" id="1544730"/>
    <lineage>
        <taxon>Bacteria</taxon>
        <taxon>Bacillati</taxon>
        <taxon>Actinomycetota</taxon>
        <taxon>Actinomycetes</taxon>
        <taxon>Propionibacteriales</taxon>
        <taxon>Kribbellaceae</taxon>
        <taxon>Kribbella</taxon>
    </lineage>
</organism>
<reference evidence="3 4" key="2">
    <citation type="journal article" date="2020" name="Microbiol. Resour. Announc.">
        <title>Antarctic desert soil bacteria exhibit high novel natural product potential, evaluated through long-read genome sequencing and comparative genomics.</title>
        <authorList>
            <person name="Benaud N."/>
            <person name="Edwards R.J."/>
            <person name="Amos T.G."/>
            <person name="D'Agostino P.M."/>
            <person name="Gutierrez-Chavez C."/>
            <person name="Montgomery K."/>
            <person name="Nicetic I."/>
            <person name="Ferrari B.C."/>
        </authorList>
    </citation>
    <scope>NUCLEOTIDE SEQUENCE [LARGE SCALE GENOMIC DNA]</scope>
    <source>
        <strain evidence="3 4">SPB151</strain>
    </source>
</reference>
<dbReference type="KEGG" id="kqi:F1D05_25360"/>
<feature type="domain" description="HTH cro/C1-type" evidence="2">
    <location>
        <begin position="31"/>
        <end position="62"/>
    </location>
</feature>
<feature type="region of interest" description="Disordered" evidence="1">
    <location>
        <begin position="108"/>
        <end position="127"/>
    </location>
</feature>
<dbReference type="Gene3D" id="1.10.260.40">
    <property type="entry name" value="lambda repressor-like DNA-binding domains"/>
    <property type="match status" value="1"/>
</dbReference>
<name>A0A7G6X317_9ACTN</name>
<dbReference type="Proteomes" id="UP000515563">
    <property type="component" value="Chromosome"/>
</dbReference>
<sequence>MPSFDDTDCMASAIKGRGVPVHTVRDLGAAVRQARTEQNMTQADLAAKVGVSRNWIMRLEKGHPRLETQLVLDAMAAAGVALTTVEDSLDEPTDSAWNEVFADLAVRPRDASTVHPAAGDEQPSDGR</sequence>
<dbReference type="EMBL" id="CP043661">
    <property type="protein sequence ID" value="QNE20632.1"/>
    <property type="molecule type" value="Genomic_DNA"/>
</dbReference>
<dbReference type="Pfam" id="PF13560">
    <property type="entry name" value="HTH_31"/>
    <property type="match status" value="1"/>
</dbReference>
<dbReference type="InterPro" id="IPR010982">
    <property type="entry name" value="Lambda_DNA-bd_dom_sf"/>
</dbReference>
<evidence type="ECO:0000259" key="2">
    <source>
        <dbReference type="PROSITE" id="PS50943"/>
    </source>
</evidence>
<dbReference type="AlphaFoldDB" id="A0A7G6X317"/>
<accession>A0A7G6X317</accession>
<dbReference type="SUPFAM" id="SSF47413">
    <property type="entry name" value="lambda repressor-like DNA-binding domains"/>
    <property type="match status" value="1"/>
</dbReference>
<dbReference type="GO" id="GO:0003677">
    <property type="term" value="F:DNA binding"/>
    <property type="evidence" value="ECO:0007669"/>
    <property type="project" value="InterPro"/>
</dbReference>